<feature type="region of interest" description="Disordered" evidence="1">
    <location>
        <begin position="1125"/>
        <end position="1145"/>
    </location>
</feature>
<dbReference type="OrthoDB" id="1939753at2759"/>
<feature type="region of interest" description="Disordered" evidence="1">
    <location>
        <begin position="57"/>
        <end position="102"/>
    </location>
</feature>
<feature type="region of interest" description="Disordered" evidence="1">
    <location>
        <begin position="1383"/>
        <end position="1409"/>
    </location>
</feature>
<dbReference type="EMBL" id="RXIC02000023">
    <property type="protein sequence ID" value="KAB1213504.1"/>
    <property type="molecule type" value="Genomic_DNA"/>
</dbReference>
<comment type="caution">
    <text evidence="2">The sequence shown here is derived from an EMBL/GenBank/DDBJ whole genome shotgun (WGS) entry which is preliminary data.</text>
</comment>
<gene>
    <name evidence="2" type="ORF">CJ030_MR5G003426</name>
</gene>
<reference evidence="2 3" key="1">
    <citation type="journal article" date="2019" name="Plant Biotechnol. J.">
        <title>The red bayberry genome and genetic basis of sex determination.</title>
        <authorList>
            <person name="Jia H.M."/>
            <person name="Jia H.J."/>
            <person name="Cai Q.L."/>
            <person name="Wang Y."/>
            <person name="Zhao H.B."/>
            <person name="Yang W.F."/>
            <person name="Wang G.Y."/>
            <person name="Li Y.H."/>
            <person name="Zhan D.L."/>
            <person name="Shen Y.T."/>
            <person name="Niu Q.F."/>
            <person name="Chang L."/>
            <person name="Qiu J."/>
            <person name="Zhao L."/>
            <person name="Xie H.B."/>
            <person name="Fu W.Y."/>
            <person name="Jin J."/>
            <person name="Li X.W."/>
            <person name="Jiao Y."/>
            <person name="Zhou C.C."/>
            <person name="Tu T."/>
            <person name="Chai C.Y."/>
            <person name="Gao J.L."/>
            <person name="Fan L.J."/>
            <person name="van de Weg E."/>
            <person name="Wang J.Y."/>
            <person name="Gao Z.S."/>
        </authorList>
    </citation>
    <scope>NUCLEOTIDE SEQUENCE [LARGE SCALE GENOMIC DNA]</scope>
    <source>
        <tissue evidence="2">Leaves</tissue>
    </source>
</reference>
<feature type="compositionally biased region" description="Basic and acidic residues" evidence="1">
    <location>
        <begin position="1125"/>
        <end position="1135"/>
    </location>
</feature>
<feature type="region of interest" description="Disordered" evidence="1">
    <location>
        <begin position="634"/>
        <end position="671"/>
    </location>
</feature>
<feature type="compositionally biased region" description="Basic and acidic residues" evidence="1">
    <location>
        <begin position="59"/>
        <end position="79"/>
    </location>
</feature>
<feature type="compositionally biased region" description="Polar residues" evidence="1">
    <location>
        <begin position="1597"/>
        <end position="1611"/>
    </location>
</feature>
<proteinExistence type="predicted"/>
<feature type="region of interest" description="Disordered" evidence="1">
    <location>
        <begin position="757"/>
        <end position="793"/>
    </location>
</feature>
<evidence type="ECO:0000313" key="2">
    <source>
        <dbReference type="EMBL" id="KAB1213504.1"/>
    </source>
</evidence>
<dbReference type="PANTHER" id="PTHR35746">
    <property type="entry name" value="PENTATRICOPEPTIDE REPEAT (PPR) SUPERFAMILY PROTEIN"/>
    <property type="match status" value="1"/>
</dbReference>
<organism evidence="2 3">
    <name type="scientific">Morella rubra</name>
    <name type="common">Chinese bayberry</name>
    <dbReference type="NCBI Taxonomy" id="262757"/>
    <lineage>
        <taxon>Eukaryota</taxon>
        <taxon>Viridiplantae</taxon>
        <taxon>Streptophyta</taxon>
        <taxon>Embryophyta</taxon>
        <taxon>Tracheophyta</taxon>
        <taxon>Spermatophyta</taxon>
        <taxon>Magnoliopsida</taxon>
        <taxon>eudicotyledons</taxon>
        <taxon>Gunneridae</taxon>
        <taxon>Pentapetalae</taxon>
        <taxon>rosids</taxon>
        <taxon>fabids</taxon>
        <taxon>Fagales</taxon>
        <taxon>Myricaceae</taxon>
        <taxon>Morella</taxon>
    </lineage>
</organism>
<feature type="compositionally biased region" description="Basic and acidic residues" evidence="1">
    <location>
        <begin position="1345"/>
        <end position="1368"/>
    </location>
</feature>
<feature type="compositionally biased region" description="Polar residues" evidence="1">
    <location>
        <begin position="197"/>
        <end position="207"/>
    </location>
</feature>
<protein>
    <submittedName>
        <fullName evidence="2">Uncharacterized protein</fullName>
    </submittedName>
</protein>
<feature type="region of interest" description="Disordered" evidence="1">
    <location>
        <begin position="1335"/>
        <end position="1368"/>
    </location>
</feature>
<sequence length="1688" mass="182571">MDHHDPSKLHTAEHEGHGVHVCRKCGWHFPNAHPSAKLRRSHKRICGTIEGYKLAGSEENPHLNVSDDEHFSDEDHKPPSTEVLETSNNEKGSGGIGERSNRSEYELFSDAVAEFSDGGITSAIEERLEDIQEPAINVEKVAKDDPNTSQPLRDGTLVDIKPQEISFDSSQMGNPEFPESTTDKLGSKPRSEDYVPSPTTTSMASSGSDYITEESVLLGNDRKCSPNDVNILKPETLTDASQENGKANAGEDVAECSLACVGLEIDGKRTEESSLDKNLMDSMVSHSRIGGRSFEIASNLEGTFGKTSDLVPADKVEKEHEDGSIYKVSQKDLPLKVDSADHVDVYGDTSEVWVDAARGVKDDSSCNIFEIGNREEKGNCNVDVLAVHSDSAIHVNASIDTSDMKVDAAEGIDRANFGHKIESCSRDTDEKGVNANVLSLPDDMSIVDPPETVVEDFEDNEAVKLQKYAALDSCVTSMDKKAGAENFASKANSSSIQSGQLNEGAKVPTSDIHVLKDSDEEEGGTINIVVNEVIVEEKADVSQTNVTIDEPGAPAEVFTLDIDENHTAQACEDETNDIHNCDLHVSRPEDAAKFLSDNRSNIEINEAVKLQKYAALDSCVTSMDKEAGAENFASKANSSSIQSGQLNEGTKVPTSDIHVSKDSDEQEGGTINSVVNEVIVEEKAEVSQTNVTIDEPGAPAEVFTLDIDENHSVQAREEETNDILLQRFLPLTLMKIAPLDSCVTSMDKEAGAENFASKANSSSIQSGQLNEGTKVPTSDIHVSKDSDEQEGGTINSVVNEVIVEEKAEVSQTNVTIDEPGAPAEVFTLDIDENQVSRLVKKKLMIFATVICTPGAPAVDIDENHSVQAREEETNDIHNCDLHVSRPEDAAKFLSDNRSNIEINEAVKLQKYAALDSCVTSMDKEAGAENFASKANSSSIQSGQLNEGTKVPTSDIHVSKDSDEQEGGTINSVVNEVIVEEKAEVSQTNVTIDEPGAPAEVFTLDIDENQSVQAREEETNDIRNCDLHVSRPEDAAKFLSDTRSNIAINLVGVDDIGKHEKAGTERFHVVGDNNGNCAAEENITNISSTNPESSRELSVPVVDPTMNFPEGDEDGDLVKGNLEKCDVDRNESREESQENDLSMKPKLSSEFASSLPESQIFADDIMDVPVKEFPERESMHLHGVPYSSRIGNNSVSDTGVKDELKGDNKVGLESLSISTPTEYDGGDVDSLEKPFEDHRTKESRVSPIEDKSSVPVSAIAEDNHARELGGSAAEITSGSLEGDSNFVKQHIGASTVDVSVDSYSQADSLEGNWGSVSVLSIQSDAAAVIDAETLPSSDNQALAETEAAHSEKPKAVPERQPSDKSDKSDMFEAPSFMTLVEPRDGAGQKAAVSEVQTGQNRQQQSASLQAGWFPSLSHVANESPGRKKNEEIIAKVTNWSTGKQHTPLKSLLSQASFESKQKSKKPKENPASALQNDETLSKDNGATSTALYTVLGPESPTTQAAKTEPKKEWSSPARIMSANKYWILLVCSPTQYAGIMGIYTSHKFWVKRPGPEVSLFSAKRVAEEFRYSNDDLKLPLDSCVTSMDKEAGAENFASKANSSSIQSGQLNEGTKVPTSDIHVSKDSDEQEGGTINSVVNEVIVEEKAEVSQTNVTIDEPGAPAEVFTLDIDENQVSRLVKKKLMIFQL</sequence>
<feature type="region of interest" description="Disordered" evidence="1">
    <location>
        <begin position="1596"/>
        <end position="1632"/>
    </location>
</feature>
<feature type="region of interest" description="Disordered" evidence="1">
    <location>
        <begin position="167"/>
        <end position="207"/>
    </location>
</feature>
<feature type="compositionally biased region" description="Polar residues" evidence="1">
    <location>
        <begin position="757"/>
        <end position="771"/>
    </location>
</feature>
<feature type="compositionally biased region" description="Polar residues" evidence="1">
    <location>
        <begin position="1471"/>
        <end position="1490"/>
    </location>
</feature>
<feature type="compositionally biased region" description="Basic and acidic residues" evidence="1">
    <location>
        <begin position="181"/>
        <end position="193"/>
    </location>
</feature>
<dbReference type="PANTHER" id="PTHR35746:SF1">
    <property type="entry name" value="PENTATRICOPEPTIDE REPEAT (PPR) SUPERFAMILY PROTEIN"/>
    <property type="match status" value="1"/>
</dbReference>
<evidence type="ECO:0000256" key="1">
    <source>
        <dbReference type="SAM" id="MobiDB-lite"/>
    </source>
</evidence>
<feature type="region of interest" description="Disordered" evidence="1">
    <location>
        <begin position="1442"/>
        <end position="1513"/>
    </location>
</feature>
<feature type="compositionally biased region" description="Polar residues" evidence="1">
    <location>
        <begin position="932"/>
        <end position="946"/>
    </location>
</feature>
<name>A0A6A1VL68_9ROSI</name>
<evidence type="ECO:0000313" key="3">
    <source>
        <dbReference type="Proteomes" id="UP000516437"/>
    </source>
</evidence>
<feature type="compositionally biased region" description="Polar residues" evidence="1">
    <location>
        <begin position="1393"/>
        <end position="1407"/>
    </location>
</feature>
<feature type="compositionally biased region" description="Polar residues" evidence="1">
    <location>
        <begin position="167"/>
        <end position="180"/>
    </location>
</feature>
<feature type="compositionally biased region" description="Polar residues" evidence="1">
    <location>
        <begin position="634"/>
        <end position="648"/>
    </location>
</feature>
<dbReference type="Proteomes" id="UP000516437">
    <property type="component" value="Chromosome 5"/>
</dbReference>
<keyword evidence="3" id="KW-1185">Reference proteome</keyword>
<feature type="region of interest" description="Disordered" evidence="1">
    <location>
        <begin position="932"/>
        <end position="969"/>
    </location>
</feature>
<accession>A0A6A1VL68</accession>